<evidence type="ECO:0000256" key="6">
    <source>
        <dbReference type="ARBA" id="ARBA00022989"/>
    </source>
</evidence>
<evidence type="ECO:0000256" key="7">
    <source>
        <dbReference type="ARBA" id="ARBA00023136"/>
    </source>
</evidence>
<evidence type="ECO:0000313" key="9">
    <source>
        <dbReference type="EMBL" id="MDR6245693.1"/>
    </source>
</evidence>
<name>A0ABU1J5C7_9BACL</name>
<dbReference type="RefSeq" id="WP_188776430.1">
    <property type="nucleotide sequence ID" value="NZ_BMMB01000006.1"/>
</dbReference>
<dbReference type="Proteomes" id="UP001185028">
    <property type="component" value="Unassembled WGS sequence"/>
</dbReference>
<dbReference type="Pfam" id="PF04647">
    <property type="entry name" value="AgrB"/>
    <property type="match status" value="1"/>
</dbReference>
<protein>
    <submittedName>
        <fullName evidence="9">Accessory gene regulator B</fullName>
    </submittedName>
</protein>
<evidence type="ECO:0000256" key="4">
    <source>
        <dbReference type="ARBA" id="ARBA00022692"/>
    </source>
</evidence>
<keyword evidence="4 8" id="KW-0812">Transmembrane</keyword>
<organism evidence="9 10">
    <name type="scientific">Paenibacillus hunanensis</name>
    <dbReference type="NCBI Taxonomy" id="539262"/>
    <lineage>
        <taxon>Bacteria</taxon>
        <taxon>Bacillati</taxon>
        <taxon>Bacillota</taxon>
        <taxon>Bacilli</taxon>
        <taxon>Bacillales</taxon>
        <taxon>Paenibacillaceae</taxon>
        <taxon>Paenibacillus</taxon>
    </lineage>
</organism>
<keyword evidence="6 8" id="KW-1133">Transmembrane helix</keyword>
<keyword evidence="5" id="KW-0378">Hydrolase</keyword>
<accession>A0ABU1J5C7</accession>
<feature type="transmembrane region" description="Helical" evidence="8">
    <location>
        <begin position="21"/>
        <end position="51"/>
    </location>
</feature>
<feature type="transmembrane region" description="Helical" evidence="8">
    <location>
        <begin position="132"/>
        <end position="161"/>
    </location>
</feature>
<proteinExistence type="predicted"/>
<feature type="transmembrane region" description="Helical" evidence="8">
    <location>
        <begin position="88"/>
        <end position="117"/>
    </location>
</feature>
<evidence type="ECO:0000313" key="10">
    <source>
        <dbReference type="Proteomes" id="UP001185028"/>
    </source>
</evidence>
<dbReference type="InterPro" id="IPR006741">
    <property type="entry name" value="AgrB"/>
</dbReference>
<keyword evidence="10" id="KW-1185">Reference proteome</keyword>
<keyword evidence="1" id="KW-1003">Cell membrane</keyword>
<keyword evidence="2" id="KW-0673">Quorum sensing</keyword>
<gene>
    <name evidence="9" type="ORF">JOC58_003606</name>
</gene>
<evidence type="ECO:0000256" key="5">
    <source>
        <dbReference type="ARBA" id="ARBA00022801"/>
    </source>
</evidence>
<evidence type="ECO:0000256" key="8">
    <source>
        <dbReference type="SAM" id="Phobius"/>
    </source>
</evidence>
<comment type="caution">
    <text evidence="9">The sequence shown here is derived from an EMBL/GenBank/DDBJ whole genome shotgun (WGS) entry which is preliminary data.</text>
</comment>
<sequence>MIDRWAYHAAKHIKQVVPQHSASLAVLTFSLSIVINTVSIVLVTIFLSLLLGTFKQSMIIMVTFAILRMFTGGYHLKSGLHCILVSSLLFVLLSIVTLPTIYCIIFTCMSIMLILYYAPSNIDKHSRIPKTYYIWLKVMGCLLVAVNLVVLSLPFALAFFVQAISLIRRR</sequence>
<evidence type="ECO:0000256" key="3">
    <source>
        <dbReference type="ARBA" id="ARBA00022670"/>
    </source>
</evidence>
<reference evidence="9 10" key="1">
    <citation type="submission" date="2023-07" db="EMBL/GenBank/DDBJ databases">
        <title>Genomic Encyclopedia of Type Strains, Phase IV (KMG-IV): sequencing the most valuable type-strain genomes for metagenomic binning, comparative biology and taxonomic classification.</title>
        <authorList>
            <person name="Goeker M."/>
        </authorList>
    </citation>
    <scope>NUCLEOTIDE SEQUENCE [LARGE SCALE GENOMIC DNA]</scope>
    <source>
        <strain evidence="9 10">DSM 22170</strain>
    </source>
</reference>
<dbReference type="SMART" id="SM00793">
    <property type="entry name" value="AgrB"/>
    <property type="match status" value="1"/>
</dbReference>
<evidence type="ECO:0000256" key="2">
    <source>
        <dbReference type="ARBA" id="ARBA00022654"/>
    </source>
</evidence>
<evidence type="ECO:0000256" key="1">
    <source>
        <dbReference type="ARBA" id="ARBA00022475"/>
    </source>
</evidence>
<keyword evidence="7 8" id="KW-0472">Membrane</keyword>
<feature type="transmembrane region" description="Helical" evidence="8">
    <location>
        <begin position="57"/>
        <end position="76"/>
    </location>
</feature>
<dbReference type="EMBL" id="JAVDQH010000017">
    <property type="protein sequence ID" value="MDR6245693.1"/>
    <property type="molecule type" value="Genomic_DNA"/>
</dbReference>
<keyword evidence="3" id="KW-0645">Protease</keyword>